<feature type="transmembrane region" description="Helical" evidence="8">
    <location>
        <begin position="509"/>
        <end position="526"/>
    </location>
</feature>
<dbReference type="InterPro" id="IPR003439">
    <property type="entry name" value="ABC_transporter-like_ATP-bd"/>
</dbReference>
<evidence type="ECO:0000259" key="9">
    <source>
        <dbReference type="PROSITE" id="PS50893"/>
    </source>
</evidence>
<dbReference type="InterPro" id="IPR017871">
    <property type="entry name" value="ABC_transporter-like_CS"/>
</dbReference>
<keyword evidence="7 8" id="KW-0472">Membrane</keyword>
<keyword evidence="2" id="KW-0813">Transport</keyword>
<dbReference type="OrthoDB" id="184675at2759"/>
<keyword evidence="5" id="KW-0067">ATP-binding</keyword>
<evidence type="ECO:0000256" key="4">
    <source>
        <dbReference type="ARBA" id="ARBA00022741"/>
    </source>
</evidence>
<accession>A0A4D9D5N4</accession>
<comment type="subcellular location">
    <subcellularLocation>
        <location evidence="1">Membrane</location>
        <topology evidence="1">Multi-pass membrane protein</topology>
    </subcellularLocation>
</comment>
<evidence type="ECO:0000256" key="7">
    <source>
        <dbReference type="ARBA" id="ARBA00023136"/>
    </source>
</evidence>
<dbReference type="InterPro" id="IPR043926">
    <property type="entry name" value="ABCG_dom"/>
</dbReference>
<proteinExistence type="predicted"/>
<dbReference type="PROSITE" id="PS50893">
    <property type="entry name" value="ABC_TRANSPORTER_2"/>
    <property type="match status" value="1"/>
</dbReference>
<dbReference type="SMART" id="SM00382">
    <property type="entry name" value="AAA"/>
    <property type="match status" value="1"/>
</dbReference>
<evidence type="ECO:0000256" key="5">
    <source>
        <dbReference type="ARBA" id="ARBA00022840"/>
    </source>
</evidence>
<dbReference type="GO" id="GO:0016887">
    <property type="term" value="F:ATP hydrolysis activity"/>
    <property type="evidence" value="ECO:0007669"/>
    <property type="project" value="InterPro"/>
</dbReference>
<dbReference type="Proteomes" id="UP000355283">
    <property type="component" value="Unassembled WGS sequence"/>
</dbReference>
<reference evidence="10 11" key="1">
    <citation type="submission" date="2019-01" db="EMBL/GenBank/DDBJ databases">
        <title>Nuclear Genome Assembly of the Microalgal Biofuel strain Nannochloropsis salina CCMP1776.</title>
        <authorList>
            <person name="Hovde B."/>
        </authorList>
    </citation>
    <scope>NUCLEOTIDE SEQUENCE [LARGE SCALE GENOMIC DNA]</scope>
    <source>
        <strain evidence="10 11">CCMP1776</strain>
    </source>
</reference>
<dbReference type="GO" id="GO:0005886">
    <property type="term" value="C:plasma membrane"/>
    <property type="evidence" value="ECO:0007669"/>
    <property type="project" value="TreeGrafter"/>
</dbReference>
<keyword evidence="11" id="KW-1185">Reference proteome</keyword>
<dbReference type="InterPro" id="IPR050352">
    <property type="entry name" value="ABCG_transporters"/>
</dbReference>
<organism evidence="10 11">
    <name type="scientific">Nannochloropsis salina CCMP1776</name>
    <dbReference type="NCBI Taxonomy" id="1027361"/>
    <lineage>
        <taxon>Eukaryota</taxon>
        <taxon>Sar</taxon>
        <taxon>Stramenopiles</taxon>
        <taxon>Ochrophyta</taxon>
        <taxon>Eustigmatophyceae</taxon>
        <taxon>Eustigmatales</taxon>
        <taxon>Monodopsidaceae</taxon>
        <taxon>Microchloropsis</taxon>
        <taxon>Microchloropsis salina</taxon>
    </lineage>
</organism>
<dbReference type="InterPro" id="IPR003593">
    <property type="entry name" value="AAA+_ATPase"/>
</dbReference>
<feature type="transmembrane region" description="Helical" evidence="8">
    <location>
        <begin position="432"/>
        <end position="454"/>
    </location>
</feature>
<keyword evidence="3 8" id="KW-0812">Transmembrane</keyword>
<keyword evidence="6 8" id="KW-1133">Transmembrane helix</keyword>
<feature type="transmembrane region" description="Helical" evidence="8">
    <location>
        <begin position="616"/>
        <end position="635"/>
    </location>
</feature>
<name>A0A4D9D5N4_9STRA</name>
<dbReference type="GO" id="GO:0140359">
    <property type="term" value="F:ABC-type transporter activity"/>
    <property type="evidence" value="ECO:0007669"/>
    <property type="project" value="InterPro"/>
</dbReference>
<feature type="domain" description="ABC transporter" evidence="9">
    <location>
        <begin position="40"/>
        <end position="314"/>
    </location>
</feature>
<dbReference type="Pfam" id="PF00005">
    <property type="entry name" value="ABC_tran"/>
    <property type="match status" value="1"/>
</dbReference>
<dbReference type="InterPro" id="IPR027417">
    <property type="entry name" value="P-loop_NTPase"/>
</dbReference>
<sequence length="644" mass="71188">MTTHEDYKDASVVDQTSTNNVAVKIQHKLEWHVESFKVQIRRSRAPGKGTASTTTQTTKTILQKVAGCAVSGELTAILGPSGAGKTTLLECISLRNRNFDGCVQYDGQAPEGRFFTLSAFVHQADMLYGFLTPREHLTFHAIARMSGGSRTAARGLPEPGASQTFHGQSWQEEKMSSESMARRVEEVIATVKLEKCADTLIGGSDPVFNVKGISGGERKRLTIATELLQTNEIIFLDEPSSGLDSVMSESIFQTLKDLTTQGRIVIATVHCPSSKTYHLFSNLILLTCDGRLAYSGPAAQALSYFQAALGIECPQHYNPADFVLELVSAEPGVPLQEELRRMDALSLAYAQSFMKIQNPLPADDKHKALHDVRGQGASDWVFFKLNLWRGGLQLARDRITLILWAVVSALIGALFGVLYWQLAASNWRNLMGLIFSAVVGNVFTGCLGVVMRFPMEWTLVVREFSSGANAVGPYMIARFFTTLPLSYGPVLMSSIIYWCTGMDPDAGTYLIFVLIFVSFNWSCFSLGQWISSFSANPLVAMTIMPGFVTPMIMFSGLLIERSSVPVWLAWIEDVSVVNYAFDTLMAQQMHILPGNQGEVVQQFIQFNPRKMGWNVGMLWILTAAFQVLTYVNLRVRLRASRSVK</sequence>
<protein>
    <recommendedName>
        <fullName evidence="9">ABC transporter domain-containing protein</fullName>
    </recommendedName>
</protein>
<evidence type="ECO:0000256" key="6">
    <source>
        <dbReference type="ARBA" id="ARBA00022989"/>
    </source>
</evidence>
<dbReference type="EMBL" id="SDOX01000006">
    <property type="protein sequence ID" value="TFJ87031.1"/>
    <property type="molecule type" value="Genomic_DNA"/>
</dbReference>
<evidence type="ECO:0000256" key="1">
    <source>
        <dbReference type="ARBA" id="ARBA00004141"/>
    </source>
</evidence>
<feature type="transmembrane region" description="Helical" evidence="8">
    <location>
        <begin position="399"/>
        <end position="420"/>
    </location>
</feature>
<evidence type="ECO:0000313" key="11">
    <source>
        <dbReference type="Proteomes" id="UP000355283"/>
    </source>
</evidence>
<dbReference type="PROSITE" id="PS00211">
    <property type="entry name" value="ABC_TRANSPORTER_1"/>
    <property type="match status" value="1"/>
</dbReference>
<dbReference type="PANTHER" id="PTHR48041">
    <property type="entry name" value="ABC TRANSPORTER G FAMILY MEMBER 28"/>
    <property type="match status" value="1"/>
</dbReference>
<dbReference type="SUPFAM" id="SSF52540">
    <property type="entry name" value="P-loop containing nucleoside triphosphate hydrolases"/>
    <property type="match status" value="1"/>
</dbReference>
<dbReference type="GO" id="GO:0005524">
    <property type="term" value="F:ATP binding"/>
    <property type="evidence" value="ECO:0007669"/>
    <property type="project" value="UniProtKB-KW"/>
</dbReference>
<dbReference type="AlphaFoldDB" id="A0A4D9D5N4"/>
<evidence type="ECO:0000256" key="8">
    <source>
        <dbReference type="SAM" id="Phobius"/>
    </source>
</evidence>
<dbReference type="Pfam" id="PF01061">
    <property type="entry name" value="ABC2_membrane"/>
    <property type="match status" value="1"/>
</dbReference>
<feature type="transmembrane region" description="Helical" evidence="8">
    <location>
        <begin position="538"/>
        <end position="559"/>
    </location>
</feature>
<dbReference type="Pfam" id="PF19055">
    <property type="entry name" value="ABC2_membrane_7"/>
    <property type="match status" value="1"/>
</dbReference>
<dbReference type="PANTHER" id="PTHR48041:SF139">
    <property type="entry name" value="PROTEIN SCARLET"/>
    <property type="match status" value="1"/>
</dbReference>
<feature type="transmembrane region" description="Helical" evidence="8">
    <location>
        <begin position="475"/>
        <end position="497"/>
    </location>
</feature>
<gene>
    <name evidence="10" type="ORF">NSK_001365</name>
</gene>
<evidence type="ECO:0000256" key="3">
    <source>
        <dbReference type="ARBA" id="ARBA00022692"/>
    </source>
</evidence>
<evidence type="ECO:0000313" key="10">
    <source>
        <dbReference type="EMBL" id="TFJ87031.1"/>
    </source>
</evidence>
<evidence type="ECO:0000256" key="2">
    <source>
        <dbReference type="ARBA" id="ARBA00022448"/>
    </source>
</evidence>
<keyword evidence="4" id="KW-0547">Nucleotide-binding</keyword>
<dbReference type="InterPro" id="IPR013525">
    <property type="entry name" value="ABC2_TM"/>
</dbReference>
<dbReference type="Gene3D" id="3.40.50.300">
    <property type="entry name" value="P-loop containing nucleotide triphosphate hydrolases"/>
    <property type="match status" value="1"/>
</dbReference>
<comment type="caution">
    <text evidence="10">The sequence shown here is derived from an EMBL/GenBank/DDBJ whole genome shotgun (WGS) entry which is preliminary data.</text>
</comment>